<reference evidence="3" key="1">
    <citation type="journal article" date="2011" name="Plant Physiol.">
        <title>Comprehensive sequence analysis of 24,783 barley full-length cDNAs derived from 12 clone libraries.</title>
        <authorList>
            <person name="Matsumoto T."/>
            <person name="Tanaka T."/>
            <person name="Sakai H."/>
            <person name="Amano N."/>
            <person name="Kanamori H."/>
            <person name="Kurita K."/>
            <person name="Kikuta A."/>
            <person name="Kamiya K."/>
            <person name="Yamamoto M."/>
            <person name="Ikawa H."/>
            <person name="Fujii N."/>
            <person name="Hori K."/>
            <person name="Itoh T."/>
            <person name="Sato K."/>
        </authorList>
    </citation>
    <scope>NUCLEOTIDE SEQUENCE</scope>
    <source>
        <tissue evidence="3">Shoot</tissue>
    </source>
</reference>
<proteinExistence type="evidence at transcript level"/>
<feature type="signal peptide" evidence="2">
    <location>
        <begin position="1"/>
        <end position="27"/>
    </location>
</feature>
<name>F2DCI4_HORVV</name>
<feature type="transmembrane region" description="Helical" evidence="1">
    <location>
        <begin position="33"/>
        <end position="52"/>
    </location>
</feature>
<feature type="chain" id="PRO_5003280754" evidence="2">
    <location>
        <begin position="28"/>
        <end position="179"/>
    </location>
</feature>
<dbReference type="AlphaFoldDB" id="F2DCI4"/>
<evidence type="ECO:0000256" key="1">
    <source>
        <dbReference type="SAM" id="Phobius"/>
    </source>
</evidence>
<organism evidence="3">
    <name type="scientific">Hordeum vulgare subsp. vulgare</name>
    <name type="common">Domesticated barley</name>
    <dbReference type="NCBI Taxonomy" id="112509"/>
    <lineage>
        <taxon>Eukaryota</taxon>
        <taxon>Viridiplantae</taxon>
        <taxon>Streptophyta</taxon>
        <taxon>Embryophyta</taxon>
        <taxon>Tracheophyta</taxon>
        <taxon>Spermatophyta</taxon>
        <taxon>Magnoliopsida</taxon>
        <taxon>Liliopsida</taxon>
        <taxon>Poales</taxon>
        <taxon>Poaceae</taxon>
        <taxon>BOP clade</taxon>
        <taxon>Pooideae</taxon>
        <taxon>Triticodae</taxon>
        <taxon>Triticeae</taxon>
        <taxon>Hordeinae</taxon>
        <taxon>Hordeum</taxon>
    </lineage>
</organism>
<keyword evidence="1" id="KW-0472">Membrane</keyword>
<accession>F2DCI4</accession>
<sequence>MCLRVHGCRLTLTSLLWLPSTPAATRARDFLAASPLLFVSIFCSFRFWILSLQFDFVVMDSMKYISFGTLIYQFLCLQPRWWMHGGDWRLLATVIPTIVVGQIIRLKWWRDKISGKVGIRERKIPIPSTHISKCVGASLIPVNIACTPSASTSTMCPAGIVILCEMLPWIHFMIWKVLF</sequence>
<keyword evidence="1" id="KW-0812">Transmembrane</keyword>
<dbReference type="EMBL" id="AK361601">
    <property type="protein sequence ID" value="BAJ92805.1"/>
    <property type="molecule type" value="mRNA"/>
</dbReference>
<keyword evidence="1" id="KW-1133">Transmembrane helix</keyword>
<evidence type="ECO:0000313" key="3">
    <source>
        <dbReference type="EMBL" id="BAJ92805.1"/>
    </source>
</evidence>
<keyword evidence="2" id="KW-0732">Signal</keyword>
<evidence type="ECO:0000256" key="2">
    <source>
        <dbReference type="SAM" id="SignalP"/>
    </source>
</evidence>
<feature type="transmembrane region" description="Helical" evidence="1">
    <location>
        <begin position="88"/>
        <end position="106"/>
    </location>
</feature>
<protein>
    <submittedName>
        <fullName evidence="3">Predicted protein</fullName>
    </submittedName>
</protein>